<evidence type="ECO:0000313" key="1">
    <source>
        <dbReference type="EMBL" id="PQP19324.1"/>
    </source>
</evidence>
<dbReference type="Pfam" id="PF11236">
    <property type="entry name" value="DUF3037"/>
    <property type="match status" value="1"/>
</dbReference>
<name>A0A2S8IWY9_BURCE</name>
<proteinExistence type="predicted"/>
<sequence>MKHACRYTIVRFMPYPETGEFANIGIVLMSPTAKYFGYKLIERVSRITAFFEELDANIFRKARKVYATELVRIAQSIERAFAEATMGPNSDFANLAFRELVKPREGLVIAQGDRVVMTDGHPSEKLEELFDHYVGRSFATKAYQERFVEKRIHQILRAADLTGLYREHVLGKNDTYKARLPFVRVNAAGDAVRAIKPIFLAHDDPTRLYDHGWDWIGKIRKLRRDQTLHGDVLFAAEAPQESFGPRAAAFAEISEQLKLNDIALARETERGRILAFAENTPDLETSDSD</sequence>
<dbReference type="AlphaFoldDB" id="A0A2S8IWY9"/>
<dbReference type="EMBL" id="PUIQ01000010">
    <property type="protein sequence ID" value="PQP19324.1"/>
    <property type="molecule type" value="Genomic_DNA"/>
</dbReference>
<comment type="caution">
    <text evidence="1">The sequence shown here is derived from an EMBL/GenBank/DDBJ whole genome shotgun (WGS) entry which is preliminary data.</text>
</comment>
<dbReference type="Proteomes" id="UP000238206">
    <property type="component" value="Unassembled WGS sequence"/>
</dbReference>
<accession>A0A2S8IWY9</accession>
<organism evidence="1 2">
    <name type="scientific">Burkholderia cepacia</name>
    <name type="common">Pseudomonas cepacia</name>
    <dbReference type="NCBI Taxonomy" id="292"/>
    <lineage>
        <taxon>Bacteria</taxon>
        <taxon>Pseudomonadati</taxon>
        <taxon>Pseudomonadota</taxon>
        <taxon>Betaproteobacteria</taxon>
        <taxon>Burkholderiales</taxon>
        <taxon>Burkholderiaceae</taxon>
        <taxon>Burkholderia</taxon>
        <taxon>Burkholderia cepacia complex</taxon>
    </lineage>
</organism>
<protein>
    <submittedName>
        <fullName evidence="1">DUF3037 domain-containing protein</fullName>
    </submittedName>
</protein>
<evidence type="ECO:0000313" key="2">
    <source>
        <dbReference type="Proteomes" id="UP000238206"/>
    </source>
</evidence>
<reference evidence="1 2" key="1">
    <citation type="submission" date="2018-02" db="EMBL/GenBank/DDBJ databases">
        <title>Draft genome sequencing of Burkholderia cepacia Y14-15.</title>
        <authorList>
            <person name="Zheng B.-X."/>
        </authorList>
    </citation>
    <scope>NUCLEOTIDE SEQUENCE [LARGE SCALE GENOMIC DNA]</scope>
    <source>
        <strain evidence="1 2">Y14-15</strain>
    </source>
</reference>
<gene>
    <name evidence="1" type="ORF">C5615_09820</name>
</gene>
<dbReference type="InterPro" id="IPR021398">
    <property type="entry name" value="DUF3037"/>
</dbReference>
<dbReference type="RefSeq" id="WP_081938471.1">
    <property type="nucleotide sequence ID" value="NZ_PUIQ01000010.1"/>
</dbReference>